<feature type="non-terminal residue" evidence="2">
    <location>
        <position position="107"/>
    </location>
</feature>
<sequence length="107" mass="11627">FLRTLGGSFAASLTTYLWARRTQVHHAHITEHISVYTPGMQEQVTAMGQGDLQRGAASLNNMINHQASQMGFNDIFYLLGWTFLAIIFFLWLAKPPFGAGAGGAAAA</sequence>
<comment type="caution">
    <text evidence="2">The sequence shown here is derived from an EMBL/GenBank/DDBJ whole genome shotgun (WGS) entry which is preliminary data.</text>
</comment>
<keyword evidence="1" id="KW-0472">Membrane</keyword>
<dbReference type="AlphaFoldDB" id="A0A7X5SCD2"/>
<dbReference type="EMBL" id="JAAGYU010001742">
    <property type="protein sequence ID" value="NEL80614.1"/>
    <property type="molecule type" value="Genomic_DNA"/>
</dbReference>
<keyword evidence="1" id="KW-0812">Transmembrane</keyword>
<evidence type="ECO:0000313" key="2">
    <source>
        <dbReference type="EMBL" id="NEL80614.1"/>
    </source>
</evidence>
<dbReference type="Proteomes" id="UP000471082">
    <property type="component" value="Unassembled WGS sequence"/>
</dbReference>
<protein>
    <submittedName>
        <fullName evidence="2">MFS transporter</fullName>
    </submittedName>
</protein>
<keyword evidence="1" id="KW-1133">Transmembrane helix</keyword>
<name>A0A7X5SCD2_XANPE</name>
<reference evidence="2 3" key="1">
    <citation type="submission" date="2019-11" db="EMBL/GenBank/DDBJ databases">
        <title>Genome-resolved metagenomics to study the prevalence of co-infection and intraspecific heterogeneity among plant pathogen metapopulations.</title>
        <authorList>
            <person name="Newberry E."/>
            <person name="Bhandari R."/>
            <person name="Kemble J."/>
            <person name="Sikora E."/>
            <person name="Potnis N."/>
        </authorList>
    </citation>
    <scope>NUCLEOTIDE SEQUENCE [LARGE SCALE GENOMIC DNA]</scope>
    <source>
        <strain evidence="2">Xp_Tom_Tuscaloosa_18b</strain>
    </source>
</reference>
<feature type="non-terminal residue" evidence="2">
    <location>
        <position position="1"/>
    </location>
</feature>
<gene>
    <name evidence="2" type="ORF">G3W61_30690</name>
</gene>
<accession>A0A7X5SCD2</accession>
<evidence type="ECO:0000313" key="3">
    <source>
        <dbReference type="Proteomes" id="UP000471082"/>
    </source>
</evidence>
<organism evidence="2 3">
    <name type="scientific">Xanthomonas perforans</name>
    <dbReference type="NCBI Taxonomy" id="442694"/>
    <lineage>
        <taxon>Bacteria</taxon>
        <taxon>Pseudomonadati</taxon>
        <taxon>Pseudomonadota</taxon>
        <taxon>Gammaproteobacteria</taxon>
        <taxon>Lysobacterales</taxon>
        <taxon>Lysobacteraceae</taxon>
        <taxon>Xanthomonas</taxon>
    </lineage>
</organism>
<feature type="transmembrane region" description="Helical" evidence="1">
    <location>
        <begin position="75"/>
        <end position="93"/>
    </location>
</feature>
<evidence type="ECO:0000256" key="1">
    <source>
        <dbReference type="SAM" id="Phobius"/>
    </source>
</evidence>
<proteinExistence type="predicted"/>